<comment type="caution">
    <text evidence="1">The sequence shown here is derived from an EMBL/GenBank/DDBJ whole genome shotgun (WGS) entry which is preliminary data.</text>
</comment>
<organism evidence="1 2">
    <name type="scientific">Pedobacter chitinilyticus</name>
    <dbReference type="NCBI Taxonomy" id="2233776"/>
    <lineage>
        <taxon>Bacteria</taxon>
        <taxon>Pseudomonadati</taxon>
        <taxon>Bacteroidota</taxon>
        <taxon>Sphingobacteriia</taxon>
        <taxon>Sphingobacteriales</taxon>
        <taxon>Sphingobacteriaceae</taxon>
        <taxon>Pedobacter</taxon>
    </lineage>
</organism>
<protein>
    <recommendedName>
        <fullName evidence="3">Fibronectin type-III domain-containing protein</fullName>
    </recommendedName>
</protein>
<accession>A0A3S3STC0</accession>
<proteinExistence type="predicted"/>
<dbReference type="SUPFAM" id="SSF49265">
    <property type="entry name" value="Fibronectin type III"/>
    <property type="match status" value="1"/>
</dbReference>
<dbReference type="InterPro" id="IPR013783">
    <property type="entry name" value="Ig-like_fold"/>
</dbReference>
<dbReference type="AlphaFoldDB" id="A0A3S3STC0"/>
<reference evidence="1 2" key="1">
    <citation type="submission" date="2018-06" db="EMBL/GenBank/DDBJ databases">
        <title>Pedobacter endophyticus sp. nov., an endophytic bacterium isolated from a leaf of Triticum aestivum.</title>
        <authorList>
            <person name="Zhang L."/>
        </authorList>
    </citation>
    <scope>NUCLEOTIDE SEQUENCE [LARGE SCALE GENOMIC DNA]</scope>
    <source>
        <strain evidence="1 2">CM134L-2</strain>
    </source>
</reference>
<dbReference type="OrthoDB" id="1121506at2"/>
<dbReference type="Gene3D" id="2.60.40.10">
    <property type="entry name" value="Immunoglobulins"/>
    <property type="match status" value="3"/>
</dbReference>
<sequence>MFTEYMKPKPLYFLLLIAFTLVSCKEFIETSLSNKKIYPLAPADKTEMSYYQITFWWETHPDALKYRLQVVSPSFNATQKVILDTLVKADKFTYTLDPGNYEWRIRAENGSSQTPFVTQSFIVHPAALTDQAVQVSAPANQLYTNNALTQYEWLKLFGATGYRLQLDKNNFSNEQNLILNVTTDNLSYSYTLPSEGVYQMRVRAENATQNSKWSTVRTLTFDATPPAQVNLSTPANKAAVTKPVGLSWGAITDAVQYEVAVYQSDSTTLYHSSYPQLLSTTNHSFNMGNSGETLVWRVRAIDRAGNKGNWSSFYTFTIQ</sequence>
<gene>
    <name evidence="1" type="ORF">DPV69_00885</name>
</gene>
<dbReference type="InterPro" id="IPR036116">
    <property type="entry name" value="FN3_sf"/>
</dbReference>
<dbReference type="PROSITE" id="PS51257">
    <property type="entry name" value="PROKAR_LIPOPROTEIN"/>
    <property type="match status" value="1"/>
</dbReference>
<evidence type="ECO:0000313" key="2">
    <source>
        <dbReference type="Proteomes" id="UP000284120"/>
    </source>
</evidence>
<evidence type="ECO:0008006" key="3">
    <source>
        <dbReference type="Google" id="ProtNLM"/>
    </source>
</evidence>
<dbReference type="Proteomes" id="UP000284120">
    <property type="component" value="Unassembled WGS sequence"/>
</dbReference>
<name>A0A3S3STC0_9SPHI</name>
<evidence type="ECO:0000313" key="1">
    <source>
        <dbReference type="EMBL" id="RWU09933.1"/>
    </source>
</evidence>
<keyword evidence="2" id="KW-1185">Reference proteome</keyword>
<dbReference type="EMBL" id="SAYW01000001">
    <property type="protein sequence ID" value="RWU09933.1"/>
    <property type="molecule type" value="Genomic_DNA"/>
</dbReference>
<dbReference type="RefSeq" id="WP_113645420.1">
    <property type="nucleotide sequence ID" value="NZ_SAYW01000001.1"/>
</dbReference>